<sequence>MGVKIENWSTRNSQKVQVNLKRIFVLRIFKLKQEQN</sequence>
<accession>A0A0A9GXE0</accession>
<reference evidence="1" key="1">
    <citation type="submission" date="2014-09" db="EMBL/GenBank/DDBJ databases">
        <authorList>
            <person name="Magalhaes I.L.F."/>
            <person name="Oliveira U."/>
            <person name="Santos F.R."/>
            <person name="Vidigal T.H.D.A."/>
            <person name="Brescovit A.D."/>
            <person name="Santos A.J."/>
        </authorList>
    </citation>
    <scope>NUCLEOTIDE SEQUENCE</scope>
    <source>
        <tissue evidence="1">Shoot tissue taken approximately 20 cm above the soil surface</tissue>
    </source>
</reference>
<dbReference type="EMBL" id="GBRH01170630">
    <property type="protein sequence ID" value="JAE27266.1"/>
    <property type="molecule type" value="Transcribed_RNA"/>
</dbReference>
<dbReference type="AlphaFoldDB" id="A0A0A9GXE0"/>
<protein>
    <submittedName>
        <fullName evidence="1">Uncharacterized protein</fullName>
    </submittedName>
</protein>
<organism evidence="1">
    <name type="scientific">Arundo donax</name>
    <name type="common">Giant reed</name>
    <name type="synonym">Donax arundinaceus</name>
    <dbReference type="NCBI Taxonomy" id="35708"/>
    <lineage>
        <taxon>Eukaryota</taxon>
        <taxon>Viridiplantae</taxon>
        <taxon>Streptophyta</taxon>
        <taxon>Embryophyta</taxon>
        <taxon>Tracheophyta</taxon>
        <taxon>Spermatophyta</taxon>
        <taxon>Magnoliopsida</taxon>
        <taxon>Liliopsida</taxon>
        <taxon>Poales</taxon>
        <taxon>Poaceae</taxon>
        <taxon>PACMAD clade</taxon>
        <taxon>Arundinoideae</taxon>
        <taxon>Arundineae</taxon>
        <taxon>Arundo</taxon>
    </lineage>
</organism>
<proteinExistence type="predicted"/>
<evidence type="ECO:0000313" key="1">
    <source>
        <dbReference type="EMBL" id="JAE27266.1"/>
    </source>
</evidence>
<reference evidence="1" key="2">
    <citation type="journal article" date="2015" name="Data Brief">
        <title>Shoot transcriptome of the giant reed, Arundo donax.</title>
        <authorList>
            <person name="Barrero R.A."/>
            <person name="Guerrero F.D."/>
            <person name="Moolhuijzen P."/>
            <person name="Goolsby J.A."/>
            <person name="Tidwell J."/>
            <person name="Bellgard S.E."/>
            <person name="Bellgard M.I."/>
        </authorList>
    </citation>
    <scope>NUCLEOTIDE SEQUENCE</scope>
    <source>
        <tissue evidence="1">Shoot tissue taken approximately 20 cm above the soil surface</tissue>
    </source>
</reference>
<name>A0A0A9GXE0_ARUDO</name>